<dbReference type="GO" id="GO:0005576">
    <property type="term" value="C:extracellular region"/>
    <property type="evidence" value="ECO:0007669"/>
    <property type="project" value="UniProtKB-SubCell"/>
</dbReference>
<feature type="domain" description="Frog antimicrobial peptide brevinin-2/esculentin type" evidence="9">
    <location>
        <begin position="42"/>
        <end position="74"/>
    </location>
</feature>
<dbReference type="GO" id="GO:0006952">
    <property type="term" value="P:defense response"/>
    <property type="evidence" value="ECO:0007669"/>
    <property type="project" value="UniProtKB-KW"/>
</dbReference>
<keyword evidence="2" id="KW-0878">Amphibian defense peptide</keyword>
<dbReference type="AlphaFoldDB" id="E7EKG5"/>
<name>E7EKG5_9NEOB</name>
<evidence type="ECO:0000256" key="1">
    <source>
        <dbReference type="ARBA" id="ARBA00004613"/>
    </source>
</evidence>
<keyword evidence="5 7" id="KW-0732">Signal</keyword>
<dbReference type="EMBL" id="HQ735142">
    <property type="protein sequence ID" value="ADV36165.1"/>
    <property type="molecule type" value="mRNA"/>
</dbReference>
<comment type="subcellular location">
    <subcellularLocation>
        <location evidence="1">Secreted</location>
    </subcellularLocation>
</comment>
<feature type="chain" id="PRO_5003217277" evidence="7">
    <location>
        <begin position="22"/>
        <end position="76"/>
    </location>
</feature>
<sequence length="76" mass="8369">MFSKKSLLVLFFLGTISLSLCQEERGADEDEAVEFTEEEKRSILSTLKDVGISALKNAGSGVLKTLLCKLNKNCEK</sequence>
<dbReference type="InterPro" id="IPR004275">
    <property type="entry name" value="Frog_antimicrobial_propeptide"/>
</dbReference>
<protein>
    <submittedName>
        <fullName evidence="10">Brevinin-2TP2 antimicrobial peptide</fullName>
    </submittedName>
</protein>
<evidence type="ECO:0000256" key="4">
    <source>
        <dbReference type="ARBA" id="ARBA00022529"/>
    </source>
</evidence>
<keyword evidence="6" id="KW-1015">Disulfide bond</keyword>
<evidence type="ECO:0000259" key="8">
    <source>
        <dbReference type="Pfam" id="PF03032"/>
    </source>
</evidence>
<evidence type="ECO:0000256" key="6">
    <source>
        <dbReference type="ARBA" id="ARBA00023157"/>
    </source>
</evidence>
<evidence type="ECO:0000256" key="5">
    <source>
        <dbReference type="ARBA" id="ARBA00022729"/>
    </source>
</evidence>
<keyword evidence="4" id="KW-0929">Antimicrobial</keyword>
<accession>E7EKG5</accession>
<evidence type="ECO:0000259" key="9">
    <source>
        <dbReference type="Pfam" id="PF08023"/>
    </source>
</evidence>
<organism evidence="10">
    <name type="scientific">Hylarana taipehensis</name>
    <name type="common">Taipei frog</name>
    <dbReference type="NCBI Taxonomy" id="110118"/>
    <lineage>
        <taxon>Eukaryota</taxon>
        <taxon>Metazoa</taxon>
        <taxon>Chordata</taxon>
        <taxon>Craniata</taxon>
        <taxon>Vertebrata</taxon>
        <taxon>Euteleostomi</taxon>
        <taxon>Amphibia</taxon>
        <taxon>Batrachia</taxon>
        <taxon>Anura</taxon>
        <taxon>Neobatrachia</taxon>
        <taxon>Ranoidea</taxon>
        <taxon>Ranidae</taxon>
        <taxon>Hylarana</taxon>
    </lineage>
</organism>
<dbReference type="InterPro" id="IPR012521">
    <property type="entry name" value="Antimicrobial_frog_2"/>
</dbReference>
<evidence type="ECO:0000256" key="2">
    <source>
        <dbReference type="ARBA" id="ARBA00022446"/>
    </source>
</evidence>
<evidence type="ECO:0000256" key="3">
    <source>
        <dbReference type="ARBA" id="ARBA00022525"/>
    </source>
</evidence>
<feature type="domain" description="Frog antimicrobial peptide propeptide" evidence="8">
    <location>
        <begin position="4"/>
        <end position="40"/>
    </location>
</feature>
<evidence type="ECO:0000256" key="7">
    <source>
        <dbReference type="SAM" id="SignalP"/>
    </source>
</evidence>
<dbReference type="Pfam" id="PF03032">
    <property type="entry name" value="FSAP_sig_propep"/>
    <property type="match status" value="1"/>
</dbReference>
<evidence type="ECO:0000313" key="10">
    <source>
        <dbReference type="EMBL" id="ADV36165.1"/>
    </source>
</evidence>
<reference evidence="10" key="1">
    <citation type="submission" date="2010-12" db="EMBL/GenBank/DDBJ databases">
        <title>Antimicrobial peptides from amphibian skin of Hylarana (Hylarana) taipehensis.</title>
        <authorList>
            <person name="Wang H."/>
            <person name="Liu J."/>
        </authorList>
    </citation>
    <scope>NUCLEOTIDE SEQUENCE</scope>
</reference>
<feature type="signal peptide" evidence="7">
    <location>
        <begin position="1"/>
        <end position="21"/>
    </location>
</feature>
<keyword evidence="3" id="KW-0964">Secreted</keyword>
<dbReference type="Pfam" id="PF08023">
    <property type="entry name" value="Antimicrobial_2"/>
    <property type="match status" value="1"/>
</dbReference>
<proteinExistence type="evidence at transcript level"/>